<gene>
    <name evidence="1" type="ORF">M9H77_21226</name>
</gene>
<evidence type="ECO:0000313" key="2">
    <source>
        <dbReference type="Proteomes" id="UP001060085"/>
    </source>
</evidence>
<organism evidence="1 2">
    <name type="scientific">Catharanthus roseus</name>
    <name type="common">Madagascar periwinkle</name>
    <name type="synonym">Vinca rosea</name>
    <dbReference type="NCBI Taxonomy" id="4058"/>
    <lineage>
        <taxon>Eukaryota</taxon>
        <taxon>Viridiplantae</taxon>
        <taxon>Streptophyta</taxon>
        <taxon>Embryophyta</taxon>
        <taxon>Tracheophyta</taxon>
        <taxon>Spermatophyta</taxon>
        <taxon>Magnoliopsida</taxon>
        <taxon>eudicotyledons</taxon>
        <taxon>Gunneridae</taxon>
        <taxon>Pentapetalae</taxon>
        <taxon>asterids</taxon>
        <taxon>lamiids</taxon>
        <taxon>Gentianales</taxon>
        <taxon>Apocynaceae</taxon>
        <taxon>Rauvolfioideae</taxon>
        <taxon>Vinceae</taxon>
        <taxon>Catharanthinae</taxon>
        <taxon>Catharanthus</taxon>
    </lineage>
</organism>
<sequence length="101" mass="11090">MKQVCGSSKLELAQYREVAAFAQFGSDLDAVTQALLNRGATLTSPLISSLKKSIVRNWCEYSKDLEEIFTALRIALESRRPATVVRDGSCSSTQIMGHLPI</sequence>
<name>A0ACC0ALR5_CATRO</name>
<dbReference type="Proteomes" id="UP001060085">
    <property type="component" value="Linkage Group LG05"/>
</dbReference>
<proteinExistence type="predicted"/>
<protein>
    <submittedName>
        <fullName evidence="1">Uncharacterized protein</fullName>
    </submittedName>
</protein>
<accession>A0ACC0ALR5</accession>
<reference evidence="2" key="1">
    <citation type="journal article" date="2023" name="Nat. Plants">
        <title>Single-cell RNA sequencing provides a high-resolution roadmap for understanding the multicellular compartmentation of specialized metabolism.</title>
        <authorList>
            <person name="Sun S."/>
            <person name="Shen X."/>
            <person name="Li Y."/>
            <person name="Li Y."/>
            <person name="Wang S."/>
            <person name="Li R."/>
            <person name="Zhang H."/>
            <person name="Shen G."/>
            <person name="Guo B."/>
            <person name="Wei J."/>
            <person name="Xu J."/>
            <person name="St-Pierre B."/>
            <person name="Chen S."/>
            <person name="Sun C."/>
        </authorList>
    </citation>
    <scope>NUCLEOTIDE SEQUENCE [LARGE SCALE GENOMIC DNA]</scope>
</reference>
<comment type="caution">
    <text evidence="1">The sequence shown here is derived from an EMBL/GenBank/DDBJ whole genome shotgun (WGS) entry which is preliminary data.</text>
</comment>
<evidence type="ECO:0000313" key="1">
    <source>
        <dbReference type="EMBL" id="KAI5661903.1"/>
    </source>
</evidence>
<keyword evidence="2" id="KW-1185">Reference proteome</keyword>
<dbReference type="EMBL" id="CM044705">
    <property type="protein sequence ID" value="KAI5661903.1"/>
    <property type="molecule type" value="Genomic_DNA"/>
</dbReference>